<keyword evidence="9" id="KW-1185">Reference proteome</keyword>
<keyword evidence="5" id="KW-0472">Membrane</keyword>
<keyword evidence="3 6" id="KW-0732">Signal</keyword>
<comment type="caution">
    <text evidence="8">The sequence shown here is derived from an EMBL/GenBank/DDBJ whole genome shotgun (WGS) entry which is preliminary data.</text>
</comment>
<evidence type="ECO:0000256" key="5">
    <source>
        <dbReference type="ARBA" id="ARBA00023136"/>
    </source>
</evidence>
<gene>
    <name evidence="8" type="ORF">R3W88_024323</name>
</gene>
<dbReference type="EMBL" id="JAWPEI010000003">
    <property type="protein sequence ID" value="KAK4731335.1"/>
    <property type="molecule type" value="Genomic_DNA"/>
</dbReference>
<evidence type="ECO:0000313" key="9">
    <source>
        <dbReference type="Proteomes" id="UP001311915"/>
    </source>
</evidence>
<dbReference type="InterPro" id="IPR001611">
    <property type="entry name" value="Leu-rich_rpt"/>
</dbReference>
<comment type="subcellular location">
    <subcellularLocation>
        <location evidence="1">Membrane</location>
    </subcellularLocation>
</comment>
<dbReference type="PANTHER" id="PTHR48060">
    <property type="entry name" value="DNA DAMAGE-REPAIR/TOLERATION PROTEIN DRT100"/>
    <property type="match status" value="1"/>
</dbReference>
<evidence type="ECO:0000313" key="8">
    <source>
        <dbReference type="EMBL" id="KAK4731335.1"/>
    </source>
</evidence>
<dbReference type="FunFam" id="3.80.10.10:FF:000400">
    <property type="entry name" value="Nuclear pore complex protein NUP107"/>
    <property type="match status" value="1"/>
</dbReference>
<accession>A0AAV9LZX6</accession>
<dbReference type="AlphaFoldDB" id="A0AAV9LZX6"/>
<dbReference type="SUPFAM" id="SSF52058">
    <property type="entry name" value="L domain-like"/>
    <property type="match status" value="1"/>
</dbReference>
<evidence type="ECO:0000256" key="3">
    <source>
        <dbReference type="ARBA" id="ARBA00022729"/>
    </source>
</evidence>
<dbReference type="InterPro" id="IPR013210">
    <property type="entry name" value="LRR_N_plant-typ"/>
</dbReference>
<evidence type="ECO:0000256" key="6">
    <source>
        <dbReference type="SAM" id="SignalP"/>
    </source>
</evidence>
<dbReference type="GO" id="GO:0050832">
    <property type="term" value="P:defense response to fungus"/>
    <property type="evidence" value="ECO:0007669"/>
    <property type="project" value="UniProtKB-ARBA"/>
</dbReference>
<keyword evidence="2" id="KW-0433">Leucine-rich repeat</keyword>
<dbReference type="Gene3D" id="3.80.10.10">
    <property type="entry name" value="Ribonuclease Inhibitor"/>
    <property type="match status" value="2"/>
</dbReference>
<dbReference type="Pfam" id="PF00560">
    <property type="entry name" value="LRR_1"/>
    <property type="match status" value="1"/>
</dbReference>
<dbReference type="InterPro" id="IPR032675">
    <property type="entry name" value="LRR_dom_sf"/>
</dbReference>
<evidence type="ECO:0000256" key="1">
    <source>
        <dbReference type="ARBA" id="ARBA00004370"/>
    </source>
</evidence>
<dbReference type="Proteomes" id="UP001311915">
    <property type="component" value="Unassembled WGS sequence"/>
</dbReference>
<name>A0AAV9LZX6_9SOLN</name>
<organism evidence="8 9">
    <name type="scientific">Solanum pinnatisectum</name>
    <name type="common">tansyleaf nightshade</name>
    <dbReference type="NCBI Taxonomy" id="50273"/>
    <lineage>
        <taxon>Eukaryota</taxon>
        <taxon>Viridiplantae</taxon>
        <taxon>Streptophyta</taxon>
        <taxon>Embryophyta</taxon>
        <taxon>Tracheophyta</taxon>
        <taxon>Spermatophyta</taxon>
        <taxon>Magnoliopsida</taxon>
        <taxon>eudicotyledons</taxon>
        <taxon>Gunneridae</taxon>
        <taxon>Pentapetalae</taxon>
        <taxon>asterids</taxon>
        <taxon>lamiids</taxon>
        <taxon>Solanales</taxon>
        <taxon>Solanaceae</taxon>
        <taxon>Solanoideae</taxon>
        <taxon>Solaneae</taxon>
        <taxon>Solanum</taxon>
    </lineage>
</organism>
<protein>
    <recommendedName>
        <fullName evidence="7">Leucine-rich repeat-containing N-terminal plant-type domain-containing protein</fullName>
    </recommendedName>
</protein>
<dbReference type="GO" id="GO:0016020">
    <property type="term" value="C:membrane"/>
    <property type="evidence" value="ECO:0007669"/>
    <property type="project" value="UniProtKB-SubCell"/>
</dbReference>
<keyword evidence="4" id="KW-0677">Repeat</keyword>
<feature type="domain" description="Leucine-rich repeat-containing N-terminal plant-type" evidence="7">
    <location>
        <begin position="30"/>
        <end position="70"/>
    </location>
</feature>
<evidence type="ECO:0000259" key="7">
    <source>
        <dbReference type="Pfam" id="PF08263"/>
    </source>
</evidence>
<evidence type="ECO:0000256" key="4">
    <source>
        <dbReference type="ARBA" id="ARBA00022737"/>
    </source>
</evidence>
<dbReference type="InterPro" id="IPR053211">
    <property type="entry name" value="DNA_repair-toleration"/>
</dbReference>
<feature type="signal peptide" evidence="6">
    <location>
        <begin position="1"/>
        <end position="24"/>
    </location>
</feature>
<proteinExistence type="predicted"/>
<reference evidence="8 9" key="1">
    <citation type="submission" date="2023-10" db="EMBL/GenBank/DDBJ databases">
        <title>Genome-Wide Identification Analysis in wild type Solanum Pinnatisectum Reveals Some Genes Defensing Phytophthora Infestans.</title>
        <authorList>
            <person name="Sun C."/>
        </authorList>
    </citation>
    <scope>NUCLEOTIDE SEQUENCE [LARGE SCALE GENOMIC DNA]</scope>
    <source>
        <strain evidence="8">LQN</strain>
        <tissue evidence="8">Leaf</tissue>
    </source>
</reference>
<dbReference type="PANTHER" id="PTHR48060:SF21">
    <property type="entry name" value="L DOMAIN-LIKE PROTEIN"/>
    <property type="match status" value="1"/>
</dbReference>
<evidence type="ECO:0000256" key="2">
    <source>
        <dbReference type="ARBA" id="ARBA00022614"/>
    </source>
</evidence>
<feature type="chain" id="PRO_5043720794" description="Leucine-rich repeat-containing N-terminal plant-type domain-containing protein" evidence="6">
    <location>
        <begin position="25"/>
        <end position="190"/>
    </location>
</feature>
<sequence length="190" mass="21091">MGRSCNLLFNLAVFILLRDHTSLATIPNISTDEATLLALRSHISSHPNNILASYWSSSTPICRWIGITCSSCHHRVTALDVYSMQLHGTIPLHLGNLSFLISLDISDSTFHGGFPEELAHLQRLKLINVTSNNFTGANSSFLSLLPNLRFVYLSSNQFAGKIPTSFSNLTKLGSVENTEKFSQWRDPSRN</sequence>
<dbReference type="Pfam" id="PF08263">
    <property type="entry name" value="LRRNT_2"/>
    <property type="match status" value="1"/>
</dbReference>